<dbReference type="InterPro" id="IPR037761">
    <property type="entry name" value="C2A_Tricalbin"/>
</dbReference>
<dbReference type="CDD" id="cd00030">
    <property type="entry name" value="C2"/>
    <property type="match status" value="1"/>
</dbReference>
<dbReference type="InterPro" id="IPR031468">
    <property type="entry name" value="SMP_LBD"/>
</dbReference>
<sequence>MATVDGTPIPPNAQAKVNGIVEQDAAKGVPVYNFDPDAPPQEKAAAANKNKQKLGLENNDVKTDAQEISVDTGNGGSVLPTITVEDVDKGGRDKKPTPQPVNTEKANEKRPDQPVSPTWPVSPTSLTGPETQVPGAMPARPAPEIPDWYKVGWRDVSGIDIAPAAEGDAKDKEILNLFISEQFYGEWYHNAALIVVAVLVTHFLTRFNFGMGWVLIILAFCNTYYSTSMTRTRRAARDDIQRELVKTRFSAEDEVESAEWMNSFLARFWLIYEPVLSRTIVASVDQVLSQNCPPFLESLRMSTFTLGTKAPRVDKVKTFPRTEDDVVLMEWWFSFTPNDTSEMTKKQKLSRVNPKVILSVRLGKGFASAAMPVLLEDMTFSGHLKVRMKLMTNFPHVQLVDLSFMEKPYFDYALKPLGGETFGFDVNNIPGLSAFIRDTVHSILGPMMYDPNVFTLNLEQMLSGEPIDTAIGVLQVTVQGARDLKGSKLGGGRPDPFVSLSINERAELAKTKWKANTVNPTWMETKFLLVNSLTENLMLRVLDYNDHRANTDLGFATFDLQALEQDATQENIELQILKEGKERGTIRFDVNFYPVLKPEKDAGGIETLPDTSKSDYSDIGRDTDQAPHLSEVGIVRLTVHQAKDLDSNKSMTGELNPFVKLYTASAPNHPIHVTRKVKHTNNPVWEDSTEFLCTDKASSVIIAKVIDDRDFLKDPVVGYMSIRLTDLLAAKQTGKDWWPLSRARSGKIRLTAEWKPLNMAGSLHGADQYLPPIGVVRLWLQRARDVKNVEAALGGKSDPYVRVQINNVTQGRTEVVNNNLNPEWDQIIYIPVHSLKETMLLECMDYQHLTKDRSLGYTELKVSDLAKPIEGGSGEFLYESTGVKEAEDAIKIGNNSFKGKLVYTAEFVPAYAVRGIHFESGPTELEQAAERTKAGSPDSSMGGTVVGDAEEDEEIDPEIAGAGVTASAPVDADAQTNGAAPGNNETNSVGATSSAGATAVEDEKRPEQQGIEMSKAELLQHQAGVVIFNVVRGHLHKKARLEVLLDDAYWPAFSTVRARSTNAQWEYIGEGVVKELDFSRVWLRLNDADEGDKDDVIAQWKGDTKAFLEKTLDGPTEFTLLHPDDEDKRSVVTIEARYLPVPIKLEPRESVNNQGNVRVELLDGHGIHGVDRGGKSDPFVVFHLNGQRVYKSQTKKKTLNPEWNESFTVQVPSRTGSNFLLEVFDWNQIEQAKSLGSCEIDLASLEPFTAVERTVSLSSAKHGDKGEVRLRLLFTPEIIAKARKNTSTFSTAGRALTQIGHIPTGAGKGVIHGVTGVFKRRNSQSSGSSNEVSELPAGVVSKPVDYADPGASAAAFPAAAAANGHGQNQEPGTLRVVVKDAKDLSTAEIKPYVVLRVGDKEQKTKHSSKTSTPEWNESFAFSAAPNTQPKLFAWVYDHKTLGKDKLLGSAEIDIWQHLKPGDVVPASDLSVELREGQGHLQLRLEYDADTPLSNRASRKSLHSLYDEKAPAVSPSRFSLSGRRRAADRDD</sequence>
<feature type="compositionally biased region" description="Polar residues" evidence="11">
    <location>
        <begin position="974"/>
        <end position="987"/>
    </location>
</feature>
<feature type="compositionally biased region" description="Low complexity" evidence="11">
    <location>
        <begin position="988"/>
        <end position="999"/>
    </location>
</feature>
<keyword evidence="9" id="KW-0446">Lipid-binding</keyword>
<reference evidence="14 15" key="1">
    <citation type="submission" date="2019-01" db="EMBL/GenBank/DDBJ databases">
        <title>Draft genome sequences of three monokaryotic isolates of the white-rot basidiomycete fungus Dichomitus squalens.</title>
        <authorList>
            <consortium name="DOE Joint Genome Institute"/>
            <person name="Lopez S.C."/>
            <person name="Andreopoulos B."/>
            <person name="Pangilinan J."/>
            <person name="Lipzen A."/>
            <person name="Riley R."/>
            <person name="Ahrendt S."/>
            <person name="Ng V."/>
            <person name="Barry K."/>
            <person name="Daum C."/>
            <person name="Grigoriev I.V."/>
            <person name="Hilden K.S."/>
            <person name="Makela M.R."/>
            <person name="de Vries R.P."/>
        </authorList>
    </citation>
    <scope>NUCLEOTIDE SEQUENCE [LARGE SCALE GENOMIC DNA]</scope>
    <source>
        <strain evidence="14 15">CBS 464.89</strain>
    </source>
</reference>
<dbReference type="SUPFAM" id="SSF49562">
    <property type="entry name" value="C2 domain (Calcium/lipid-binding domain, CaLB)"/>
    <property type="match status" value="5"/>
</dbReference>
<protein>
    <submittedName>
        <fullName evidence="14">Tricalbin</fullName>
    </submittedName>
</protein>
<dbReference type="InterPro" id="IPR037765">
    <property type="entry name" value="C2B_Tricalbin"/>
</dbReference>
<dbReference type="GO" id="GO:0061817">
    <property type="term" value="P:endoplasmic reticulum-plasma membrane tethering"/>
    <property type="evidence" value="ECO:0007669"/>
    <property type="project" value="InterPro"/>
</dbReference>
<gene>
    <name evidence="14" type="ORF">BD310DRAFT_282820</name>
</gene>
<dbReference type="PROSITE" id="PS51847">
    <property type="entry name" value="SMP"/>
    <property type="match status" value="1"/>
</dbReference>
<dbReference type="Pfam" id="PF24920">
    <property type="entry name" value="C2_TCB1"/>
    <property type="match status" value="1"/>
</dbReference>
<keyword evidence="7" id="KW-1133">Transmembrane helix</keyword>
<dbReference type="PIRSF" id="PIRSF037232">
    <property type="entry name" value="Tricalbin"/>
    <property type="match status" value="1"/>
</dbReference>
<evidence type="ECO:0000256" key="9">
    <source>
        <dbReference type="ARBA" id="ARBA00023121"/>
    </source>
</evidence>
<evidence type="ECO:0000313" key="15">
    <source>
        <dbReference type="Proteomes" id="UP000292082"/>
    </source>
</evidence>
<dbReference type="GO" id="GO:0005789">
    <property type="term" value="C:endoplasmic reticulum membrane"/>
    <property type="evidence" value="ECO:0007669"/>
    <property type="project" value="UniProtKB-SubCell"/>
</dbReference>
<feature type="domain" description="C2" evidence="12">
    <location>
        <begin position="455"/>
        <end position="573"/>
    </location>
</feature>
<feature type="domain" description="C2" evidence="12">
    <location>
        <begin position="759"/>
        <end position="878"/>
    </location>
</feature>
<dbReference type="Pfam" id="PF25669">
    <property type="entry name" value="SMP_MUG190-like"/>
    <property type="match status" value="1"/>
</dbReference>
<evidence type="ECO:0000256" key="10">
    <source>
        <dbReference type="ARBA" id="ARBA00023136"/>
    </source>
</evidence>
<proteinExistence type="predicted"/>
<feature type="domain" description="C2" evidence="12">
    <location>
        <begin position="1137"/>
        <end position="1255"/>
    </location>
</feature>
<feature type="domain" description="C2" evidence="12">
    <location>
        <begin position="1352"/>
        <end position="1468"/>
    </location>
</feature>
<feature type="compositionally biased region" description="Low complexity" evidence="11">
    <location>
        <begin position="115"/>
        <end position="125"/>
    </location>
</feature>
<dbReference type="EMBL" id="ML145085">
    <property type="protein sequence ID" value="TBU64727.1"/>
    <property type="molecule type" value="Genomic_DNA"/>
</dbReference>
<dbReference type="STRING" id="114155.A0A4Q9QAN4"/>
<dbReference type="GO" id="GO:0008289">
    <property type="term" value="F:lipid binding"/>
    <property type="evidence" value="ECO:0007669"/>
    <property type="project" value="UniProtKB-KW"/>
</dbReference>
<evidence type="ECO:0000313" key="14">
    <source>
        <dbReference type="EMBL" id="TBU64727.1"/>
    </source>
</evidence>
<feature type="region of interest" description="Disordered" evidence="11">
    <location>
        <begin position="30"/>
        <end position="141"/>
    </location>
</feature>
<dbReference type="Gene3D" id="2.60.40.150">
    <property type="entry name" value="C2 domain"/>
    <property type="match status" value="5"/>
</dbReference>
<dbReference type="CDD" id="cd04040">
    <property type="entry name" value="C2D_Tricalbin-like"/>
    <property type="match status" value="1"/>
</dbReference>
<evidence type="ECO:0000256" key="4">
    <source>
        <dbReference type="ARBA" id="ARBA00022692"/>
    </source>
</evidence>
<evidence type="ECO:0000256" key="1">
    <source>
        <dbReference type="ARBA" id="ARBA00004586"/>
    </source>
</evidence>
<evidence type="ECO:0000256" key="7">
    <source>
        <dbReference type="ARBA" id="ARBA00022989"/>
    </source>
</evidence>
<dbReference type="CDD" id="cd21678">
    <property type="entry name" value="SMP_TCB"/>
    <property type="match status" value="1"/>
</dbReference>
<dbReference type="PANTHER" id="PTHR46980">
    <property type="entry name" value="TRICALBIN-1-RELATED"/>
    <property type="match status" value="1"/>
</dbReference>
<feature type="domain" description="C2" evidence="12">
    <location>
        <begin position="615"/>
        <end position="738"/>
    </location>
</feature>
<dbReference type="InterPro" id="IPR035892">
    <property type="entry name" value="C2_domain_sf"/>
</dbReference>
<dbReference type="InterPro" id="IPR056910">
    <property type="entry name" value="TCB1-3_C2"/>
</dbReference>
<evidence type="ECO:0000256" key="11">
    <source>
        <dbReference type="SAM" id="MobiDB-lite"/>
    </source>
</evidence>
<organism evidence="14 15">
    <name type="scientific">Dichomitus squalens</name>
    <dbReference type="NCBI Taxonomy" id="114155"/>
    <lineage>
        <taxon>Eukaryota</taxon>
        <taxon>Fungi</taxon>
        <taxon>Dikarya</taxon>
        <taxon>Basidiomycota</taxon>
        <taxon>Agaricomycotina</taxon>
        <taxon>Agaricomycetes</taxon>
        <taxon>Polyporales</taxon>
        <taxon>Polyporaceae</taxon>
        <taxon>Dichomitus</taxon>
    </lineage>
</organism>
<keyword evidence="4" id="KW-0812">Transmembrane</keyword>
<evidence type="ECO:0000256" key="3">
    <source>
        <dbReference type="ARBA" id="ARBA00022553"/>
    </source>
</evidence>
<evidence type="ECO:0000256" key="2">
    <source>
        <dbReference type="ARBA" id="ARBA00022448"/>
    </source>
</evidence>
<keyword evidence="8" id="KW-0445">Lipid transport</keyword>
<evidence type="ECO:0000256" key="8">
    <source>
        <dbReference type="ARBA" id="ARBA00023055"/>
    </source>
</evidence>
<dbReference type="SMART" id="SM00239">
    <property type="entry name" value="C2"/>
    <property type="match status" value="5"/>
</dbReference>
<dbReference type="CDD" id="cd04044">
    <property type="entry name" value="C2A_Tricalbin-like"/>
    <property type="match status" value="1"/>
</dbReference>
<dbReference type="Proteomes" id="UP000292082">
    <property type="component" value="Unassembled WGS sequence"/>
</dbReference>
<feature type="compositionally biased region" description="Basic and acidic residues" evidence="11">
    <location>
        <begin position="86"/>
        <end position="96"/>
    </location>
</feature>
<keyword evidence="2" id="KW-0813">Transport</keyword>
<evidence type="ECO:0000256" key="6">
    <source>
        <dbReference type="ARBA" id="ARBA00022824"/>
    </source>
</evidence>
<dbReference type="CDD" id="cd04045">
    <property type="entry name" value="C2C_Tricalbin-like"/>
    <property type="match status" value="1"/>
</dbReference>
<feature type="region of interest" description="Disordered" evidence="11">
    <location>
        <begin position="972"/>
        <end position="1008"/>
    </location>
</feature>
<comment type="subcellular location">
    <subcellularLocation>
        <location evidence="1">Endoplasmic reticulum membrane</location>
    </subcellularLocation>
</comment>
<dbReference type="PANTHER" id="PTHR46980:SF2">
    <property type="entry name" value="TRICALBIN-1-RELATED"/>
    <property type="match status" value="1"/>
</dbReference>
<evidence type="ECO:0000256" key="5">
    <source>
        <dbReference type="ARBA" id="ARBA00022737"/>
    </source>
</evidence>
<feature type="region of interest" description="Disordered" evidence="11">
    <location>
        <begin position="1503"/>
        <end position="1530"/>
    </location>
</feature>
<keyword evidence="3" id="KW-0597">Phosphoprotein</keyword>
<feature type="region of interest" description="Disordered" evidence="11">
    <location>
        <begin position="925"/>
        <end position="952"/>
    </location>
</feature>
<dbReference type="InterPro" id="IPR000008">
    <property type="entry name" value="C2_dom"/>
</dbReference>
<evidence type="ECO:0000259" key="13">
    <source>
        <dbReference type="PROSITE" id="PS51847"/>
    </source>
</evidence>
<name>A0A4Q9QAN4_9APHY</name>
<evidence type="ECO:0000259" key="12">
    <source>
        <dbReference type="PROSITE" id="PS50004"/>
    </source>
</evidence>
<keyword evidence="5" id="KW-0677">Repeat</keyword>
<keyword evidence="15" id="KW-1185">Reference proteome</keyword>
<dbReference type="InterPro" id="IPR037762">
    <property type="entry name" value="C2C_Tricalbin"/>
</dbReference>
<dbReference type="InterPro" id="IPR052455">
    <property type="entry name" value="Tricalbin_domain"/>
</dbReference>
<dbReference type="GO" id="GO:0006869">
    <property type="term" value="P:lipid transport"/>
    <property type="evidence" value="ECO:0007669"/>
    <property type="project" value="UniProtKB-KW"/>
</dbReference>
<dbReference type="GO" id="GO:0071944">
    <property type="term" value="C:cell periphery"/>
    <property type="evidence" value="ECO:0007669"/>
    <property type="project" value="UniProtKB-ARBA"/>
</dbReference>
<dbReference type="InterPro" id="IPR037756">
    <property type="entry name" value="C2D_Tricalbin"/>
</dbReference>
<dbReference type="CDD" id="cd04052">
    <property type="entry name" value="C2B_Tricalbin-like"/>
    <property type="match status" value="1"/>
</dbReference>
<keyword evidence="10" id="KW-0472">Membrane</keyword>
<accession>A0A4Q9QAN4</accession>
<dbReference type="PROSITE" id="PS50004">
    <property type="entry name" value="C2"/>
    <property type="match status" value="5"/>
</dbReference>
<dbReference type="InterPro" id="IPR017147">
    <property type="entry name" value="Tricalbin"/>
</dbReference>
<keyword evidence="6" id="KW-0256">Endoplasmic reticulum</keyword>
<feature type="domain" description="SMP-LTD" evidence="13">
    <location>
        <begin position="254"/>
        <end position="459"/>
    </location>
</feature>
<dbReference type="Pfam" id="PF00168">
    <property type="entry name" value="C2"/>
    <property type="match status" value="5"/>
</dbReference>